<feature type="compositionally biased region" description="Low complexity" evidence="1">
    <location>
        <begin position="497"/>
        <end position="508"/>
    </location>
</feature>
<dbReference type="PROSITE" id="PS50250">
    <property type="entry name" value="PCI"/>
    <property type="match status" value="1"/>
</dbReference>
<feature type="compositionally biased region" description="Basic and acidic residues" evidence="1">
    <location>
        <begin position="306"/>
        <end position="325"/>
    </location>
</feature>
<feature type="region of interest" description="Disordered" evidence="1">
    <location>
        <begin position="398"/>
        <end position="541"/>
    </location>
</feature>
<gene>
    <name evidence="3" type="ORF">RRG08_007417</name>
</gene>
<dbReference type="FunFam" id="1.25.40.990:FF:000010">
    <property type="entry name" value="Leukocyte receptor cluster member"/>
    <property type="match status" value="1"/>
</dbReference>
<evidence type="ECO:0000259" key="2">
    <source>
        <dbReference type="PROSITE" id="PS50250"/>
    </source>
</evidence>
<dbReference type="Pfam" id="PF03399">
    <property type="entry name" value="SAC3_GANP"/>
    <property type="match status" value="1"/>
</dbReference>
<comment type="caution">
    <text evidence="3">The sequence shown here is derived from an EMBL/GenBank/DDBJ whole genome shotgun (WGS) entry which is preliminary data.</text>
</comment>
<feature type="compositionally biased region" description="Low complexity" evidence="1">
    <location>
        <begin position="229"/>
        <end position="240"/>
    </location>
</feature>
<dbReference type="InterPro" id="IPR045107">
    <property type="entry name" value="SAC3/GANP/THP3"/>
</dbReference>
<dbReference type="InterPro" id="IPR005062">
    <property type="entry name" value="SAC3/GANP/THP3_conserved"/>
</dbReference>
<feature type="compositionally biased region" description="Basic residues" evidence="1">
    <location>
        <begin position="472"/>
        <end position="492"/>
    </location>
</feature>
<organism evidence="3 4">
    <name type="scientific">Elysia crispata</name>
    <name type="common">lettuce slug</name>
    <dbReference type="NCBI Taxonomy" id="231223"/>
    <lineage>
        <taxon>Eukaryota</taxon>
        <taxon>Metazoa</taxon>
        <taxon>Spiralia</taxon>
        <taxon>Lophotrochozoa</taxon>
        <taxon>Mollusca</taxon>
        <taxon>Gastropoda</taxon>
        <taxon>Heterobranchia</taxon>
        <taxon>Euthyneura</taxon>
        <taxon>Panpulmonata</taxon>
        <taxon>Sacoglossa</taxon>
        <taxon>Placobranchoidea</taxon>
        <taxon>Plakobranchidae</taxon>
        <taxon>Elysia</taxon>
    </lineage>
</organism>
<dbReference type="InterPro" id="IPR000717">
    <property type="entry name" value="PCI_dom"/>
</dbReference>
<sequence length="874" mass="98024">MKALEDQKKPTEYPNNPEWTNASKALQSLNSSPGKKGKKKKNKDQKDEGPEPASQSNGEGQMSKPPPPPDNTPAPPPQYDYEQPPPPPPPPGHYGYGYPGPNPGFRPQGSFYQQYGYPYSYGAGNYHMDGPYGGPPPPPWMNTYSGYGPGNYGNSPRGMPGPMGVPPPNPYGNPGMAPPPPNHDSFRSPPPPHRFPFNDGPRGPPPSQDMDGNRPSDEPQQEENSSADFSSPSPRFMPRSLKQAPGAGGIRFQLPKRKTLGVNSGAVDNPLRSSPNQRFSRPDFMMQQQQPMGPGMQQMPQPLHSNQHEMEQNTENRSEESDIKGAGDAGGEWPPSLKDYVQRAFASVTNEKEKDQVERVLKEKLTNIFNSPGGANAVNWAEEPLPLNEANVNGLNVGGSNSANRSNLLPQKFGRGGPNMRFQHRGRGSPMGMGMAQIMTPQRPLYSRDRVPTYRRSRSRSRSYSSSSRSWSRSRSRSRSRSPSPRRRRRFRRSSDSRSPSSGSPSSREGGGRNRFGGKNRGRGSRTPRGRGRGGKIIAKGEGDFISLSTGKKKNKKGGQFQKQTLQFTLDNDDDPLKKARMDLRAARFGTSQTKMKHRLNISINETMYSNNQDEDMDLTEFTVVGTCQDIEKAYFRLTGAPDPKTIRPPAVLKKALFSVQAKWQENTDYRYACEQLKSIRQDLTVQGIRDAFTVRVYETHARVAMEKGDHEEFNQCQTQLKLLYHEGLKGNQLEFKAYRILYYIYTSNTLDLTTALASLTKECRKDECIKHALEVRIAWALNNYHRFFKLYEKAPKMSGYLMDWFIDRVRKSALKLIIKAYRPTLPIEFLQKELAFPEAAKCVEFLMEKGVSFTDNTHSKVDLKANMAVIQTL</sequence>
<dbReference type="GO" id="GO:0005634">
    <property type="term" value="C:nucleus"/>
    <property type="evidence" value="ECO:0007669"/>
    <property type="project" value="TreeGrafter"/>
</dbReference>
<feature type="compositionally biased region" description="Basic residues" evidence="1">
    <location>
        <begin position="516"/>
        <end position="534"/>
    </location>
</feature>
<proteinExistence type="predicted"/>
<evidence type="ECO:0000313" key="4">
    <source>
        <dbReference type="Proteomes" id="UP001283361"/>
    </source>
</evidence>
<feature type="region of interest" description="Disordered" evidence="1">
    <location>
        <begin position="1"/>
        <end position="336"/>
    </location>
</feature>
<protein>
    <recommendedName>
        <fullName evidence="2">PCI domain-containing protein</fullName>
    </recommendedName>
</protein>
<dbReference type="PANTHER" id="PTHR12436:SF4">
    <property type="entry name" value="LEUKOCYTE RECEPTOR CLUSTER MEMBER 8"/>
    <property type="match status" value="1"/>
</dbReference>
<feature type="domain" description="PCI" evidence="2">
    <location>
        <begin position="710"/>
        <end position="874"/>
    </location>
</feature>
<feature type="compositionally biased region" description="Low complexity" evidence="1">
    <location>
        <begin position="152"/>
        <end position="162"/>
    </location>
</feature>
<dbReference type="AlphaFoldDB" id="A0AAE0ZYU4"/>
<feature type="compositionally biased region" description="Polar residues" evidence="1">
    <location>
        <begin position="13"/>
        <end position="33"/>
    </location>
</feature>
<dbReference type="Gene3D" id="1.25.40.990">
    <property type="match status" value="1"/>
</dbReference>
<evidence type="ECO:0000313" key="3">
    <source>
        <dbReference type="EMBL" id="KAK3778179.1"/>
    </source>
</evidence>
<dbReference type="EMBL" id="JAWDGP010003002">
    <property type="protein sequence ID" value="KAK3778179.1"/>
    <property type="molecule type" value="Genomic_DNA"/>
</dbReference>
<dbReference type="Proteomes" id="UP001283361">
    <property type="component" value="Unassembled WGS sequence"/>
</dbReference>
<feature type="compositionally biased region" description="Low complexity" evidence="1">
    <location>
        <begin position="462"/>
        <end position="471"/>
    </location>
</feature>
<reference evidence="3" key="1">
    <citation type="journal article" date="2023" name="G3 (Bethesda)">
        <title>A reference genome for the long-term kleptoplast-retaining sea slug Elysia crispata morphotype clarki.</title>
        <authorList>
            <person name="Eastman K.E."/>
            <person name="Pendleton A.L."/>
            <person name="Shaikh M.A."/>
            <person name="Suttiyut T."/>
            <person name="Ogas R."/>
            <person name="Tomko P."/>
            <person name="Gavelis G."/>
            <person name="Widhalm J.R."/>
            <person name="Wisecaver J.H."/>
        </authorList>
    </citation>
    <scope>NUCLEOTIDE SEQUENCE</scope>
    <source>
        <strain evidence="3">ECLA1</strain>
    </source>
</reference>
<feature type="compositionally biased region" description="Pro residues" evidence="1">
    <location>
        <begin position="64"/>
        <end position="92"/>
    </location>
</feature>
<name>A0AAE0ZYU4_9GAST</name>
<feature type="compositionally biased region" description="Low complexity" evidence="1">
    <location>
        <begin position="285"/>
        <end position="302"/>
    </location>
</feature>
<feature type="compositionally biased region" description="Pro residues" evidence="1">
    <location>
        <begin position="163"/>
        <end position="194"/>
    </location>
</feature>
<evidence type="ECO:0000256" key="1">
    <source>
        <dbReference type="SAM" id="MobiDB-lite"/>
    </source>
</evidence>
<feature type="compositionally biased region" description="Basic and acidic residues" evidence="1">
    <location>
        <begin position="1"/>
        <end position="11"/>
    </location>
</feature>
<dbReference type="PANTHER" id="PTHR12436">
    <property type="entry name" value="80 KDA MCM3-ASSOCIATED PROTEIN"/>
    <property type="match status" value="1"/>
</dbReference>
<accession>A0AAE0ZYU4</accession>
<keyword evidence="4" id="KW-1185">Reference proteome</keyword>